<reference evidence="2" key="1">
    <citation type="submission" date="2021-02" db="EMBL/GenBank/DDBJ databases">
        <authorList>
            <person name="Nowell W R."/>
        </authorList>
    </citation>
    <scope>NUCLEOTIDE SEQUENCE</scope>
    <source>
        <strain evidence="2">Ploen Becks lab</strain>
    </source>
</reference>
<accession>A0A814ITH9</accession>
<sequence length="366" mass="41993">MAEEDEDEEDEIVRPTSRTRRGIADLEDDETDEEDETMRKQIQRDILFRINSWDNNKWCKNCQKSVDHEHRCLINPEIKEKQFPDFKGYIFFDYEAYIDNGIYVPNLVMAKLIILEMTSRGRPQRSALKIPASIRASQGALRSNQNIGNSQTHRLGETDGLEKKLDTSLCTQSDEAAISVRNIEGRVVQMNKRLARMERQTIPANGGFSEQMIQDARNQIGLDLTRQLIFNGQPLGNVPFSQNNANLYGTRLLDIRFTREEQSRGSVELTRCSVPALDQDRIDLIKISYIKKLRSIEMFIEIWPSVGRSLKQKTLDARRKIRVSGEAEADQSADQDQSCGVQIPRSSEEETTPIRRDVTMHSLNSI</sequence>
<organism evidence="2 3">
    <name type="scientific">Brachionus calyciflorus</name>
    <dbReference type="NCBI Taxonomy" id="104777"/>
    <lineage>
        <taxon>Eukaryota</taxon>
        <taxon>Metazoa</taxon>
        <taxon>Spiralia</taxon>
        <taxon>Gnathifera</taxon>
        <taxon>Rotifera</taxon>
        <taxon>Eurotatoria</taxon>
        <taxon>Monogononta</taxon>
        <taxon>Pseudotrocha</taxon>
        <taxon>Ploima</taxon>
        <taxon>Brachionidae</taxon>
        <taxon>Brachionus</taxon>
    </lineage>
</organism>
<feature type="compositionally biased region" description="Acidic residues" evidence="1">
    <location>
        <begin position="25"/>
        <end position="36"/>
    </location>
</feature>
<proteinExistence type="predicted"/>
<dbReference type="AlphaFoldDB" id="A0A814ITH9"/>
<dbReference type="EMBL" id="CAJNOC010004610">
    <property type="protein sequence ID" value="CAF1027763.1"/>
    <property type="molecule type" value="Genomic_DNA"/>
</dbReference>
<comment type="caution">
    <text evidence="2">The sequence shown here is derived from an EMBL/GenBank/DDBJ whole genome shotgun (WGS) entry which is preliminary data.</text>
</comment>
<dbReference type="Proteomes" id="UP000663879">
    <property type="component" value="Unassembled WGS sequence"/>
</dbReference>
<feature type="compositionally biased region" description="Polar residues" evidence="1">
    <location>
        <begin position="140"/>
        <end position="153"/>
    </location>
</feature>
<dbReference type="OrthoDB" id="10201613at2759"/>
<feature type="region of interest" description="Disordered" evidence="1">
    <location>
        <begin position="139"/>
        <end position="158"/>
    </location>
</feature>
<protein>
    <submittedName>
        <fullName evidence="2">Uncharacterized protein</fullName>
    </submittedName>
</protein>
<feature type="compositionally biased region" description="Acidic residues" evidence="1">
    <location>
        <begin position="1"/>
        <end position="11"/>
    </location>
</feature>
<feature type="region of interest" description="Disordered" evidence="1">
    <location>
        <begin position="1"/>
        <end position="37"/>
    </location>
</feature>
<evidence type="ECO:0000256" key="1">
    <source>
        <dbReference type="SAM" id="MobiDB-lite"/>
    </source>
</evidence>
<evidence type="ECO:0000313" key="2">
    <source>
        <dbReference type="EMBL" id="CAF1027763.1"/>
    </source>
</evidence>
<feature type="region of interest" description="Disordered" evidence="1">
    <location>
        <begin position="324"/>
        <end position="366"/>
    </location>
</feature>
<name>A0A814ITH9_9BILA</name>
<feature type="compositionally biased region" description="Basic and acidic residues" evidence="1">
    <location>
        <begin position="346"/>
        <end position="359"/>
    </location>
</feature>
<evidence type="ECO:0000313" key="3">
    <source>
        <dbReference type="Proteomes" id="UP000663879"/>
    </source>
</evidence>
<keyword evidence="3" id="KW-1185">Reference proteome</keyword>
<gene>
    <name evidence="2" type="ORF">OXX778_LOCUS17703</name>
</gene>